<keyword evidence="6 9" id="KW-0378">Hydrolase</keyword>
<dbReference type="GO" id="GO:0008934">
    <property type="term" value="F:inositol monophosphate 1-phosphatase activity"/>
    <property type="evidence" value="ECO:0007669"/>
    <property type="project" value="InterPro"/>
</dbReference>
<organism evidence="10 11">
    <name type="scientific">Exocentrus adspersus</name>
    <dbReference type="NCBI Taxonomy" id="1586481"/>
    <lineage>
        <taxon>Eukaryota</taxon>
        <taxon>Metazoa</taxon>
        <taxon>Ecdysozoa</taxon>
        <taxon>Arthropoda</taxon>
        <taxon>Hexapoda</taxon>
        <taxon>Insecta</taxon>
        <taxon>Pterygota</taxon>
        <taxon>Neoptera</taxon>
        <taxon>Endopterygota</taxon>
        <taxon>Coleoptera</taxon>
        <taxon>Polyphaga</taxon>
        <taxon>Cucujiformia</taxon>
        <taxon>Chrysomeloidea</taxon>
        <taxon>Cerambycidae</taxon>
        <taxon>Lamiinae</taxon>
        <taxon>Acanthocinini</taxon>
        <taxon>Exocentrus</taxon>
    </lineage>
</organism>
<dbReference type="PROSITE" id="PS00629">
    <property type="entry name" value="IMP_1"/>
    <property type="match status" value="1"/>
</dbReference>
<sequence>MRLSQSLLILSITKQYKFPANSSKRYLSHINGIRNGKVVLKHENRPNLLLKQLKYSFSSMSSTQDLDVFYDTVLNLVKKAGELINEKISSRSKLIEMKSGDIDLVTETDQQVEKLLIDGLSNQFPDHKFIGEESVAGGSQCILTDAPTWIIDPIDGTMNFVHSFPHSCVSIALFVNQKPEIGIIYNPMLNQLFTARKGKGAFLNGSSIKVSEKTNFSEALIMMEFGTSRDQDKLNVVHENQKILMSQVHGLRALGSAALDMAMVACGAADAYFEYGIHIWDIAAGELIVTEAGGVVMDPSGGEIDRFSRRVLVAGTQEIAEKLVKNLVQFHPTPRD</sequence>
<dbReference type="PROSITE" id="PS00630">
    <property type="entry name" value="IMP_2"/>
    <property type="match status" value="1"/>
</dbReference>
<evidence type="ECO:0000256" key="9">
    <source>
        <dbReference type="RuleBase" id="RU364068"/>
    </source>
</evidence>
<comment type="cofactor">
    <cofactor evidence="2 8 9">
        <name>Mg(2+)</name>
        <dbReference type="ChEBI" id="CHEBI:18420"/>
    </cofactor>
</comment>
<gene>
    <name evidence="10" type="ORF">NQ315_000761</name>
</gene>
<evidence type="ECO:0000313" key="11">
    <source>
        <dbReference type="Proteomes" id="UP001159042"/>
    </source>
</evidence>
<evidence type="ECO:0000256" key="3">
    <source>
        <dbReference type="ARBA" id="ARBA00005152"/>
    </source>
</evidence>
<dbReference type="PANTHER" id="PTHR20854">
    <property type="entry name" value="INOSITOL MONOPHOSPHATASE"/>
    <property type="match status" value="1"/>
</dbReference>
<keyword evidence="11" id="KW-1185">Reference proteome</keyword>
<dbReference type="Gene3D" id="3.30.540.10">
    <property type="entry name" value="Fructose-1,6-Bisphosphatase, subunit A, domain 1"/>
    <property type="match status" value="1"/>
</dbReference>
<feature type="binding site" evidence="8">
    <location>
        <position position="154"/>
    </location>
    <ligand>
        <name>Mg(2+)</name>
        <dbReference type="ChEBI" id="CHEBI:18420"/>
        <label>1</label>
        <note>catalytic</note>
    </ligand>
</feature>
<dbReference type="AlphaFoldDB" id="A0AAV8WFU7"/>
<dbReference type="PANTHER" id="PTHR20854:SF4">
    <property type="entry name" value="INOSITOL-1-MONOPHOSPHATASE-RELATED"/>
    <property type="match status" value="1"/>
</dbReference>
<feature type="binding site" evidence="8">
    <location>
        <position position="281"/>
    </location>
    <ligand>
        <name>Mg(2+)</name>
        <dbReference type="ChEBI" id="CHEBI:18420"/>
        <label>1</label>
        <note>catalytic</note>
    </ligand>
</feature>
<keyword evidence="7 8" id="KW-0460">Magnesium</keyword>
<protein>
    <recommendedName>
        <fullName evidence="9">Inositol-1-monophosphatase</fullName>
        <ecNumber evidence="9">3.1.3.25</ecNumber>
    </recommendedName>
</protein>
<dbReference type="SUPFAM" id="SSF56655">
    <property type="entry name" value="Carbohydrate phosphatase"/>
    <property type="match status" value="1"/>
</dbReference>
<dbReference type="InterPro" id="IPR000760">
    <property type="entry name" value="Inositol_monophosphatase-like"/>
</dbReference>
<evidence type="ECO:0000256" key="8">
    <source>
        <dbReference type="PIRSR" id="PIRSR600760-2"/>
    </source>
</evidence>
<accession>A0AAV8WFU7</accession>
<proteinExistence type="inferred from homology"/>
<dbReference type="EMBL" id="JANEYG010000002">
    <property type="protein sequence ID" value="KAJ8924611.1"/>
    <property type="molecule type" value="Genomic_DNA"/>
</dbReference>
<evidence type="ECO:0000256" key="6">
    <source>
        <dbReference type="ARBA" id="ARBA00022801"/>
    </source>
</evidence>
<dbReference type="GO" id="GO:0007165">
    <property type="term" value="P:signal transduction"/>
    <property type="evidence" value="ECO:0007669"/>
    <property type="project" value="TreeGrafter"/>
</dbReference>
<dbReference type="EC" id="3.1.3.25" evidence="9"/>
<evidence type="ECO:0000313" key="10">
    <source>
        <dbReference type="EMBL" id="KAJ8924611.1"/>
    </source>
</evidence>
<keyword evidence="5 8" id="KW-0479">Metal-binding</keyword>
<name>A0AAV8WFU7_9CUCU</name>
<dbReference type="GO" id="GO:0046872">
    <property type="term" value="F:metal ion binding"/>
    <property type="evidence" value="ECO:0007669"/>
    <property type="project" value="UniProtKB-KW"/>
</dbReference>
<dbReference type="InterPro" id="IPR020550">
    <property type="entry name" value="Inositol_monophosphatase_CS"/>
</dbReference>
<comment type="similarity">
    <text evidence="4 9">Belongs to the inositol monophosphatase superfamily.</text>
</comment>
<evidence type="ECO:0000256" key="5">
    <source>
        <dbReference type="ARBA" id="ARBA00022723"/>
    </source>
</evidence>
<evidence type="ECO:0000256" key="1">
    <source>
        <dbReference type="ARBA" id="ARBA00001033"/>
    </source>
</evidence>
<comment type="caution">
    <text evidence="10">The sequence shown here is derived from an EMBL/GenBank/DDBJ whole genome shotgun (WGS) entry which is preliminary data.</text>
</comment>
<dbReference type="InterPro" id="IPR033942">
    <property type="entry name" value="IMPase"/>
</dbReference>
<evidence type="ECO:0000256" key="7">
    <source>
        <dbReference type="ARBA" id="ARBA00022842"/>
    </source>
</evidence>
<dbReference type="Proteomes" id="UP001159042">
    <property type="component" value="Unassembled WGS sequence"/>
</dbReference>
<dbReference type="CDD" id="cd01639">
    <property type="entry name" value="IMPase"/>
    <property type="match status" value="1"/>
</dbReference>
<reference evidence="10 11" key="1">
    <citation type="journal article" date="2023" name="Insect Mol. Biol.">
        <title>Genome sequencing provides insights into the evolution of gene families encoding plant cell wall-degrading enzymes in longhorned beetles.</title>
        <authorList>
            <person name="Shin N.R."/>
            <person name="Okamura Y."/>
            <person name="Kirsch R."/>
            <person name="Pauchet Y."/>
        </authorList>
    </citation>
    <scope>NUCLEOTIDE SEQUENCE [LARGE SCALE GENOMIC DNA]</scope>
    <source>
        <strain evidence="10">EAD_L_NR</strain>
    </source>
</reference>
<dbReference type="InterPro" id="IPR020583">
    <property type="entry name" value="Inositol_monoP_metal-BS"/>
</dbReference>
<dbReference type="Gene3D" id="3.40.190.80">
    <property type="match status" value="1"/>
</dbReference>
<dbReference type="GO" id="GO:0006020">
    <property type="term" value="P:inositol metabolic process"/>
    <property type="evidence" value="ECO:0007669"/>
    <property type="project" value="TreeGrafter"/>
</dbReference>
<feature type="binding site" evidence="8">
    <location>
        <position position="152"/>
    </location>
    <ligand>
        <name>Mg(2+)</name>
        <dbReference type="ChEBI" id="CHEBI:18420"/>
        <label>1</label>
        <note>catalytic</note>
    </ligand>
</feature>
<dbReference type="InterPro" id="IPR020552">
    <property type="entry name" value="Inositol_monoPase_Li-sen"/>
</dbReference>
<dbReference type="FunFam" id="3.30.540.10:FF:000004">
    <property type="entry name" value="Inositol-1-monophosphatase"/>
    <property type="match status" value="1"/>
</dbReference>
<dbReference type="PRINTS" id="PR00378">
    <property type="entry name" value="LIIMPHPHTASE"/>
</dbReference>
<comment type="catalytic activity">
    <reaction evidence="1 9">
        <text>a myo-inositol phosphate + H2O = myo-inositol + phosphate</text>
        <dbReference type="Rhea" id="RHEA:24056"/>
        <dbReference type="ChEBI" id="CHEBI:15377"/>
        <dbReference type="ChEBI" id="CHEBI:17268"/>
        <dbReference type="ChEBI" id="CHEBI:43474"/>
        <dbReference type="ChEBI" id="CHEBI:84139"/>
        <dbReference type="EC" id="3.1.3.25"/>
    </reaction>
</comment>
<evidence type="ECO:0000256" key="2">
    <source>
        <dbReference type="ARBA" id="ARBA00001946"/>
    </source>
</evidence>
<dbReference type="Pfam" id="PF00459">
    <property type="entry name" value="Inositol_P"/>
    <property type="match status" value="1"/>
</dbReference>
<feature type="binding site" evidence="8">
    <location>
        <position position="132"/>
    </location>
    <ligand>
        <name>Mg(2+)</name>
        <dbReference type="ChEBI" id="CHEBI:18420"/>
        <label>1</label>
        <note>catalytic</note>
    </ligand>
</feature>
<feature type="binding site" evidence="8">
    <location>
        <position position="155"/>
    </location>
    <ligand>
        <name>Mg(2+)</name>
        <dbReference type="ChEBI" id="CHEBI:18420"/>
        <label>1</label>
        <note>catalytic</note>
    </ligand>
</feature>
<dbReference type="GO" id="GO:0046854">
    <property type="term" value="P:phosphatidylinositol phosphate biosynthetic process"/>
    <property type="evidence" value="ECO:0007669"/>
    <property type="project" value="InterPro"/>
</dbReference>
<evidence type="ECO:0000256" key="4">
    <source>
        <dbReference type="ARBA" id="ARBA00009759"/>
    </source>
</evidence>
<comment type="pathway">
    <text evidence="3 9">Polyol metabolism; myo-inositol biosynthesis; myo-inositol from D-glucose 6-phosphate: step 2/2.</text>
</comment>
<dbReference type="FunFam" id="3.40.190.80:FF:000002">
    <property type="entry name" value="Inositol-1-monophosphatase"/>
    <property type="match status" value="1"/>
</dbReference>
<dbReference type="PRINTS" id="PR00377">
    <property type="entry name" value="IMPHPHTASES"/>
</dbReference>